<evidence type="ECO:0008006" key="3">
    <source>
        <dbReference type="Google" id="ProtNLM"/>
    </source>
</evidence>
<keyword evidence="2" id="KW-1185">Reference proteome</keyword>
<dbReference type="InterPro" id="IPR027417">
    <property type="entry name" value="P-loop_NTPase"/>
</dbReference>
<reference evidence="1" key="1">
    <citation type="submission" date="2022-11" db="EMBL/GenBank/DDBJ databases">
        <title>Centuries of genome instability and evolution in soft-shell clam transmissible cancer (bioRxiv).</title>
        <authorList>
            <person name="Hart S.F.M."/>
            <person name="Yonemitsu M.A."/>
            <person name="Giersch R.M."/>
            <person name="Beal B.F."/>
            <person name="Arriagada G."/>
            <person name="Davis B.W."/>
            <person name="Ostrander E.A."/>
            <person name="Goff S.P."/>
            <person name="Metzger M.J."/>
        </authorList>
    </citation>
    <scope>NUCLEOTIDE SEQUENCE</scope>
    <source>
        <strain evidence="1">MELC-2E11</strain>
        <tissue evidence="1">Siphon/mantle</tissue>
    </source>
</reference>
<evidence type="ECO:0000313" key="2">
    <source>
        <dbReference type="Proteomes" id="UP001164746"/>
    </source>
</evidence>
<dbReference type="Gene3D" id="3.40.50.300">
    <property type="entry name" value="P-loop containing nucleotide triphosphate hydrolases"/>
    <property type="match status" value="1"/>
</dbReference>
<name>A0ABY7ETQ8_MYAAR</name>
<proteinExistence type="predicted"/>
<protein>
    <recommendedName>
        <fullName evidence="3">Deoxynucleoside kinase domain-containing protein</fullName>
    </recommendedName>
</protein>
<sequence>MLFPKRCLSFLINTAGTCSREFNICFWPYSILRRKTVRQEVMKHNFTVCVEGNIASGKTRLLEYFRKFSGIVEKYLEDLHQLHEKWLVEKTPFKPTAPVLIVFCSLKQTVIYIFMDVFYDVVLLCFQKRRNIVLCVTK</sequence>
<dbReference type="Proteomes" id="UP001164746">
    <property type="component" value="Chromosome 8"/>
</dbReference>
<organism evidence="1 2">
    <name type="scientific">Mya arenaria</name>
    <name type="common">Soft-shell clam</name>
    <dbReference type="NCBI Taxonomy" id="6604"/>
    <lineage>
        <taxon>Eukaryota</taxon>
        <taxon>Metazoa</taxon>
        <taxon>Spiralia</taxon>
        <taxon>Lophotrochozoa</taxon>
        <taxon>Mollusca</taxon>
        <taxon>Bivalvia</taxon>
        <taxon>Autobranchia</taxon>
        <taxon>Heteroconchia</taxon>
        <taxon>Euheterodonta</taxon>
        <taxon>Imparidentia</taxon>
        <taxon>Neoheterodontei</taxon>
        <taxon>Myida</taxon>
        <taxon>Myoidea</taxon>
        <taxon>Myidae</taxon>
        <taxon>Mya</taxon>
    </lineage>
</organism>
<accession>A0ABY7ETQ8</accession>
<gene>
    <name evidence="1" type="ORF">MAR_026261</name>
</gene>
<evidence type="ECO:0000313" key="1">
    <source>
        <dbReference type="EMBL" id="WAR12081.1"/>
    </source>
</evidence>
<dbReference type="EMBL" id="CP111019">
    <property type="protein sequence ID" value="WAR12081.1"/>
    <property type="molecule type" value="Genomic_DNA"/>
</dbReference>